<dbReference type="InterPro" id="IPR005532">
    <property type="entry name" value="SUMF_dom"/>
</dbReference>
<accession>A0ABU5DYZ3</accession>
<dbReference type="Proteomes" id="UP001271769">
    <property type="component" value="Unassembled WGS sequence"/>
</dbReference>
<evidence type="ECO:0000259" key="3">
    <source>
        <dbReference type="PROSITE" id="PS50208"/>
    </source>
</evidence>
<dbReference type="Gene3D" id="3.40.50.1460">
    <property type="match status" value="1"/>
</dbReference>
<evidence type="ECO:0000256" key="1">
    <source>
        <dbReference type="SAM" id="MobiDB-lite"/>
    </source>
</evidence>
<protein>
    <submittedName>
        <fullName evidence="4">SUMF1/EgtB/PvdO family nonheme iron enzyme</fullName>
    </submittedName>
</protein>
<proteinExistence type="predicted"/>
<dbReference type="InterPro" id="IPR042095">
    <property type="entry name" value="SUMF_sf"/>
</dbReference>
<feature type="domain" description="Caspase family p20" evidence="3">
    <location>
        <begin position="22"/>
        <end position="156"/>
    </location>
</feature>
<dbReference type="PROSITE" id="PS50208">
    <property type="entry name" value="CASPASE_P20"/>
    <property type="match status" value="1"/>
</dbReference>
<evidence type="ECO:0000256" key="2">
    <source>
        <dbReference type="SAM" id="SignalP"/>
    </source>
</evidence>
<evidence type="ECO:0000313" key="5">
    <source>
        <dbReference type="Proteomes" id="UP001271769"/>
    </source>
</evidence>
<dbReference type="InterPro" id="IPR029030">
    <property type="entry name" value="Caspase-like_dom_sf"/>
</dbReference>
<feature type="signal peptide" evidence="2">
    <location>
        <begin position="1"/>
        <end position="21"/>
    </location>
</feature>
<dbReference type="InterPro" id="IPR001309">
    <property type="entry name" value="Pept_C14_p20"/>
</dbReference>
<sequence length="563" mass="60282">MRSLLLLILWISLLAPSPAEASPRIALVIGNGGYDAGIGALPNPGRDAELMAKSLTEVGFVVTTLVDADQKAMKRAISDFGQSLVAAGPEATGLFYYAGHGVQIGGTNYLIPLAARIQNEADAEIEGVDAGWVLKQMEFANNRVNVVILDACRNNPLPRSLRSASNGLARMDAPKGSFIAYSTAPGDVAQDGSNGNSPYAAALAQAITAAPAPIEEMFRNVRVAVMQATGDAQIPWDSSSLTGAFYFRESAQPAPPAEAEAAAAAPPSQTAAPTTRSQTEAGPPQAGTIFRDCPDCPDMVVVPAGRFVMGAPKEDEDRRPDESPVHKVSIAAPFALMTTEVTRDQFTAFVDATGRDMSDGDCYLADDKEGRSDDSANWLQPGFAQQGNEPAVCVSWRDAIAYAEWLSNKAGATYRLPTEAEWEYATRAGRQGFLPWEENSAADACHIGNSFDASGHKQYPGLEASPCEDGAVHTAAVGSYQPNRFKLFDMAGNVWEWVQDCYRADYKDAPGDGSAVILDVCPDHVARGGSWIDGQWDFRFARRYAVDGWGRENIVGFRLARDL</sequence>
<dbReference type="PANTHER" id="PTHR22576:SF37">
    <property type="entry name" value="MUCOSA-ASSOCIATED LYMPHOID TISSUE LYMPHOMA TRANSLOCATION PROTEIN 1"/>
    <property type="match status" value="1"/>
</dbReference>
<evidence type="ECO:0000313" key="4">
    <source>
        <dbReference type="EMBL" id="MDY0872552.1"/>
    </source>
</evidence>
<dbReference type="PANTHER" id="PTHR22576">
    <property type="entry name" value="MUCOSA ASSOCIATED LYMPHOID TISSUE LYMPHOMA TRANSLOCATION PROTEIN 1/PARACASPASE"/>
    <property type="match status" value="1"/>
</dbReference>
<dbReference type="InterPro" id="IPR016187">
    <property type="entry name" value="CTDL_fold"/>
</dbReference>
<keyword evidence="2" id="KW-0732">Signal</keyword>
<dbReference type="Pfam" id="PF00656">
    <property type="entry name" value="Peptidase_C14"/>
    <property type="match status" value="1"/>
</dbReference>
<organism evidence="4 5">
    <name type="scientific">Dongia rigui</name>
    <dbReference type="NCBI Taxonomy" id="940149"/>
    <lineage>
        <taxon>Bacteria</taxon>
        <taxon>Pseudomonadati</taxon>
        <taxon>Pseudomonadota</taxon>
        <taxon>Alphaproteobacteria</taxon>
        <taxon>Rhodospirillales</taxon>
        <taxon>Dongiaceae</taxon>
        <taxon>Dongia</taxon>
    </lineage>
</organism>
<feature type="chain" id="PRO_5045725881" evidence="2">
    <location>
        <begin position="22"/>
        <end position="563"/>
    </location>
</feature>
<feature type="region of interest" description="Disordered" evidence="1">
    <location>
        <begin position="251"/>
        <end position="292"/>
    </location>
</feature>
<dbReference type="InterPro" id="IPR011600">
    <property type="entry name" value="Pept_C14_caspase"/>
</dbReference>
<feature type="compositionally biased region" description="Low complexity" evidence="1">
    <location>
        <begin position="257"/>
        <end position="274"/>
    </location>
</feature>
<gene>
    <name evidence="4" type="ORF">SMD31_11480</name>
</gene>
<name>A0ABU5DYZ3_9PROT</name>
<dbReference type="EMBL" id="JAXCLX010000001">
    <property type="protein sequence ID" value="MDY0872552.1"/>
    <property type="molecule type" value="Genomic_DNA"/>
</dbReference>
<comment type="caution">
    <text evidence="4">The sequence shown here is derived from an EMBL/GenBank/DDBJ whole genome shotgun (WGS) entry which is preliminary data.</text>
</comment>
<dbReference type="Gene3D" id="3.90.1580.10">
    <property type="entry name" value="paralog of FGE (formylglycine-generating enzyme)"/>
    <property type="match status" value="1"/>
</dbReference>
<dbReference type="Pfam" id="PF03781">
    <property type="entry name" value="FGE-sulfatase"/>
    <property type="match status" value="1"/>
</dbReference>
<dbReference type="SUPFAM" id="SSF52129">
    <property type="entry name" value="Caspase-like"/>
    <property type="match status" value="1"/>
</dbReference>
<reference evidence="4 5" key="1">
    <citation type="journal article" date="2013" name="Antonie Van Leeuwenhoek">
        <title>Dongia rigui sp. nov., isolated from freshwater of a large wetland in Korea.</title>
        <authorList>
            <person name="Baik K.S."/>
            <person name="Hwang Y.M."/>
            <person name="Choi J.S."/>
            <person name="Kwon J."/>
            <person name="Seong C.N."/>
        </authorList>
    </citation>
    <scope>NUCLEOTIDE SEQUENCE [LARGE SCALE GENOMIC DNA]</scope>
    <source>
        <strain evidence="4 5">04SU4-P</strain>
    </source>
</reference>
<dbReference type="SUPFAM" id="SSF56436">
    <property type="entry name" value="C-type lectin-like"/>
    <property type="match status" value="1"/>
</dbReference>
<dbReference type="InterPro" id="IPR052039">
    <property type="entry name" value="Caspase-related_regulators"/>
</dbReference>
<dbReference type="RefSeq" id="WP_320500980.1">
    <property type="nucleotide sequence ID" value="NZ_JAXCLX010000001.1"/>
</dbReference>
<keyword evidence="5" id="KW-1185">Reference proteome</keyword>